<evidence type="ECO:0000256" key="4">
    <source>
        <dbReference type="ARBA" id="ARBA00022989"/>
    </source>
</evidence>
<dbReference type="GO" id="GO:0022857">
    <property type="term" value="F:transmembrane transporter activity"/>
    <property type="evidence" value="ECO:0007669"/>
    <property type="project" value="InterPro"/>
</dbReference>
<feature type="transmembrane region" description="Helical" evidence="6">
    <location>
        <begin position="325"/>
        <end position="344"/>
    </location>
</feature>
<evidence type="ECO:0000313" key="8">
    <source>
        <dbReference type="Proteomes" id="UP000195611"/>
    </source>
</evidence>
<dbReference type="Proteomes" id="UP000195611">
    <property type="component" value="Unassembled WGS sequence"/>
</dbReference>
<sequence length="362" mass="38409">MIRNHKNLLSGLLVPMLSIVFGFLFGAILMLAFGYNPLLAYDAMISGVFTSPYFMGEALRQATALTFTGLGFALAFKAGFFNIGVSGQALAGWISAIWVALILPDLSKFLLLPLCIIVGMLVGAIWAAIAGVLRAYFGTSEVIVTIMLNYTMLQLTNFIIRDVLTDGGNTSEMVGENASLSLSWLTALTQNSRLNAGIFIAIIVVILYWIFMTRTTAGFEIRAVGLNSHASSYAGMSAKKNIILSMFLSGALAGLGGAIHGLGTFGNIFTQGGLPEIGFDGIAVALLGLGNPIGIFFSSILFGVLDIGAGFMPNRAGVPDEMANIVTAAIIFFIGANYMIRYFIDKRAAKKQTSSSTQGGKV</sequence>
<feature type="transmembrane region" description="Helical" evidence="6">
    <location>
        <begin position="281"/>
        <end position="305"/>
    </location>
</feature>
<feature type="transmembrane region" description="Helical" evidence="6">
    <location>
        <begin position="194"/>
        <end position="211"/>
    </location>
</feature>
<dbReference type="InterPro" id="IPR001851">
    <property type="entry name" value="ABC_transp_permease"/>
</dbReference>
<dbReference type="AlphaFoldDB" id="A0A1R4IFM8"/>
<feature type="transmembrane region" description="Helical" evidence="6">
    <location>
        <begin position="12"/>
        <end position="32"/>
    </location>
</feature>
<comment type="subcellular location">
    <subcellularLocation>
        <location evidence="1">Cell membrane</location>
        <topology evidence="1">Multi-pass membrane protein</topology>
    </subcellularLocation>
</comment>
<feature type="transmembrane region" description="Helical" evidence="6">
    <location>
        <begin position="242"/>
        <end position="269"/>
    </location>
</feature>
<keyword evidence="2" id="KW-1003">Cell membrane</keyword>
<evidence type="ECO:0000256" key="1">
    <source>
        <dbReference type="ARBA" id="ARBA00004651"/>
    </source>
</evidence>
<dbReference type="Pfam" id="PF02653">
    <property type="entry name" value="BPD_transp_2"/>
    <property type="match status" value="1"/>
</dbReference>
<gene>
    <name evidence="7" type="ORF">FM115_00900</name>
</gene>
<organism evidence="7 8">
    <name type="scientific">Marinilactibacillus psychrotolerans 42ea</name>
    <dbReference type="NCBI Taxonomy" id="1255609"/>
    <lineage>
        <taxon>Bacteria</taxon>
        <taxon>Bacillati</taxon>
        <taxon>Bacillota</taxon>
        <taxon>Bacilli</taxon>
        <taxon>Lactobacillales</taxon>
        <taxon>Carnobacteriaceae</taxon>
        <taxon>Marinilactibacillus</taxon>
    </lineage>
</organism>
<dbReference type="EMBL" id="FUKW01000013">
    <property type="protein sequence ID" value="SJN18579.1"/>
    <property type="molecule type" value="Genomic_DNA"/>
</dbReference>
<feature type="transmembrane region" description="Helical" evidence="6">
    <location>
        <begin position="135"/>
        <end position="153"/>
    </location>
</feature>
<evidence type="ECO:0000313" key="7">
    <source>
        <dbReference type="EMBL" id="SJN18579.1"/>
    </source>
</evidence>
<reference evidence="7 8" key="1">
    <citation type="submission" date="2017-02" db="EMBL/GenBank/DDBJ databases">
        <authorList>
            <person name="Peterson S.W."/>
        </authorList>
    </citation>
    <scope>NUCLEOTIDE SEQUENCE [LARGE SCALE GENOMIC DNA]</scope>
    <source>
        <strain evidence="7 8">42ea</strain>
    </source>
</reference>
<name>A0A1R4IFM8_9LACT</name>
<accession>A0A1R4IFM8</accession>
<evidence type="ECO:0000256" key="6">
    <source>
        <dbReference type="SAM" id="Phobius"/>
    </source>
</evidence>
<protein>
    <submittedName>
        <fullName evidence="7">Putative deoxyribose-specific ABC transporter, permease protein</fullName>
    </submittedName>
</protein>
<evidence type="ECO:0000256" key="2">
    <source>
        <dbReference type="ARBA" id="ARBA00022475"/>
    </source>
</evidence>
<dbReference type="PANTHER" id="PTHR47089">
    <property type="entry name" value="ABC TRANSPORTER, PERMEASE PROTEIN"/>
    <property type="match status" value="1"/>
</dbReference>
<dbReference type="GO" id="GO:0005886">
    <property type="term" value="C:plasma membrane"/>
    <property type="evidence" value="ECO:0007669"/>
    <property type="project" value="UniProtKB-SubCell"/>
</dbReference>
<keyword evidence="5 6" id="KW-0472">Membrane</keyword>
<keyword evidence="4 6" id="KW-1133">Transmembrane helix</keyword>
<proteinExistence type="predicted"/>
<evidence type="ECO:0000256" key="5">
    <source>
        <dbReference type="ARBA" id="ARBA00023136"/>
    </source>
</evidence>
<feature type="transmembrane region" description="Helical" evidence="6">
    <location>
        <begin position="110"/>
        <end position="129"/>
    </location>
</feature>
<keyword evidence="3 6" id="KW-0812">Transmembrane</keyword>
<dbReference type="CDD" id="cd06580">
    <property type="entry name" value="TM_PBP1_transp_TpRbsC_like"/>
    <property type="match status" value="1"/>
</dbReference>
<feature type="transmembrane region" description="Helical" evidence="6">
    <location>
        <begin position="86"/>
        <end position="103"/>
    </location>
</feature>
<dbReference type="PANTHER" id="PTHR47089:SF1">
    <property type="entry name" value="GUANOSINE ABC TRANSPORTER PERMEASE PROTEIN NUPP"/>
    <property type="match status" value="1"/>
</dbReference>
<evidence type="ECO:0000256" key="3">
    <source>
        <dbReference type="ARBA" id="ARBA00022692"/>
    </source>
</evidence>